<comment type="caution">
    <text evidence="2">The sequence shown here is derived from an EMBL/GenBank/DDBJ whole genome shotgun (WGS) entry which is preliminary data.</text>
</comment>
<gene>
    <name evidence="2" type="ORF">PGLA1383_LOCUS12103</name>
    <name evidence="3" type="ORF">PGLA2088_LOCUS5788</name>
</gene>
<keyword evidence="1" id="KW-0472">Membrane</keyword>
<dbReference type="EMBL" id="CAJNNV010006376">
    <property type="protein sequence ID" value="CAE8593511.1"/>
    <property type="molecule type" value="Genomic_DNA"/>
</dbReference>
<dbReference type="EMBL" id="CAJNNW010005621">
    <property type="protein sequence ID" value="CAE8647565.1"/>
    <property type="molecule type" value="Genomic_DNA"/>
</dbReference>
<evidence type="ECO:0000313" key="4">
    <source>
        <dbReference type="Proteomes" id="UP000654075"/>
    </source>
</evidence>
<evidence type="ECO:0000256" key="1">
    <source>
        <dbReference type="SAM" id="Phobius"/>
    </source>
</evidence>
<protein>
    <submittedName>
        <fullName evidence="2">Uncharacterized protein</fullName>
    </submittedName>
</protein>
<dbReference type="Proteomes" id="UP000626109">
    <property type="component" value="Unassembled WGS sequence"/>
</dbReference>
<reference evidence="2" key="1">
    <citation type="submission" date="2021-02" db="EMBL/GenBank/DDBJ databases">
        <authorList>
            <person name="Dougan E. K."/>
            <person name="Rhodes N."/>
            <person name="Thang M."/>
            <person name="Chan C."/>
        </authorList>
    </citation>
    <scope>NUCLEOTIDE SEQUENCE</scope>
</reference>
<accession>A0A813E3Y9</accession>
<dbReference type="Proteomes" id="UP000654075">
    <property type="component" value="Unassembled WGS sequence"/>
</dbReference>
<dbReference type="AlphaFoldDB" id="A0A813E3Y9"/>
<name>A0A813E3Y9_POLGL</name>
<sequence length="181" mass="19992">MLLPMPAMPAPSGTPSSYAKSRTYAVLAILVLQSAVILMRLILQLDILGGFMMGIATGLGWYAWKEDMHITFLCYWGAMCFINGIFDVVKFIDFWVHDPMPLFSNALTFGYNLNSATYLLIPLVTLPGALIAWYLYKDQTEGGDYGHGGGYGRSSTDERAPLWRQSNFEAFGGNGQRLGAN</sequence>
<feature type="transmembrane region" description="Helical" evidence="1">
    <location>
        <begin position="73"/>
        <end position="96"/>
    </location>
</feature>
<keyword evidence="4" id="KW-1185">Reference proteome</keyword>
<evidence type="ECO:0000313" key="2">
    <source>
        <dbReference type="EMBL" id="CAE8593511.1"/>
    </source>
</evidence>
<feature type="transmembrane region" description="Helical" evidence="1">
    <location>
        <begin position="21"/>
        <end position="41"/>
    </location>
</feature>
<keyword evidence="1" id="KW-1133">Transmembrane helix</keyword>
<organism evidence="2 4">
    <name type="scientific">Polarella glacialis</name>
    <name type="common">Dinoflagellate</name>
    <dbReference type="NCBI Taxonomy" id="89957"/>
    <lineage>
        <taxon>Eukaryota</taxon>
        <taxon>Sar</taxon>
        <taxon>Alveolata</taxon>
        <taxon>Dinophyceae</taxon>
        <taxon>Suessiales</taxon>
        <taxon>Suessiaceae</taxon>
        <taxon>Polarella</taxon>
    </lineage>
</organism>
<feature type="transmembrane region" description="Helical" evidence="1">
    <location>
        <begin position="116"/>
        <end position="136"/>
    </location>
</feature>
<feature type="transmembrane region" description="Helical" evidence="1">
    <location>
        <begin position="47"/>
        <end position="64"/>
    </location>
</feature>
<evidence type="ECO:0000313" key="3">
    <source>
        <dbReference type="EMBL" id="CAE8647565.1"/>
    </source>
</evidence>
<proteinExistence type="predicted"/>
<dbReference type="OrthoDB" id="430782at2759"/>
<keyword evidence="1" id="KW-0812">Transmembrane</keyword>